<protein>
    <submittedName>
        <fullName evidence="2">Uncharacterized protein</fullName>
    </submittedName>
</protein>
<proteinExistence type="predicted"/>
<dbReference type="GO" id="GO:0005737">
    <property type="term" value="C:cytoplasm"/>
    <property type="evidence" value="ECO:0007669"/>
    <property type="project" value="EnsemblPlants"/>
</dbReference>
<gene>
    <name evidence="2" type="ORF">EUGRSUZ_J02274</name>
</gene>
<feature type="compositionally biased region" description="Acidic residues" evidence="1">
    <location>
        <begin position="167"/>
        <end position="178"/>
    </location>
</feature>
<dbReference type="AlphaFoldDB" id="A0A059AGX0"/>
<dbReference type="EMBL" id="KK198762">
    <property type="protein sequence ID" value="KCW52974.1"/>
    <property type="molecule type" value="Genomic_DNA"/>
</dbReference>
<evidence type="ECO:0000313" key="2">
    <source>
        <dbReference type="EMBL" id="KCW52974.1"/>
    </source>
</evidence>
<dbReference type="KEGG" id="egr:104422666"/>
<evidence type="ECO:0000256" key="1">
    <source>
        <dbReference type="SAM" id="MobiDB-lite"/>
    </source>
</evidence>
<dbReference type="PANTHER" id="PTHR34278:SF1">
    <property type="entry name" value="PROTEIN THI031, PUTATIVE-RELATED"/>
    <property type="match status" value="1"/>
</dbReference>
<accession>A0A059AGX0</accession>
<sequence length="206" mass="23285">MKREGRQHGMVRSYRILPAPWNPRPNSRLVNRFDSPPAAGLFMKAPSRPTNHSKFTGKCTRPRCADCHLHPACKFKDKTKGNNKNKSFDVVSSPRLISWRVVDGRSCLNYSGISATGLANHLAHAHEDYDDDECETGSDHERETHVHDNGDHFISPAADGSKYENPEVIDNDGEEDNDDKTSFYEVGFELNQVEDGWCMVREIDNP</sequence>
<dbReference type="GO" id="GO:0005634">
    <property type="term" value="C:nucleus"/>
    <property type="evidence" value="ECO:0007669"/>
    <property type="project" value="EnsemblPlants"/>
</dbReference>
<feature type="region of interest" description="Disordered" evidence="1">
    <location>
        <begin position="130"/>
        <end position="181"/>
    </location>
</feature>
<reference evidence="2" key="1">
    <citation type="submission" date="2013-07" db="EMBL/GenBank/DDBJ databases">
        <title>The genome of Eucalyptus grandis.</title>
        <authorList>
            <person name="Schmutz J."/>
            <person name="Hayes R."/>
            <person name="Myburg A."/>
            <person name="Tuskan G."/>
            <person name="Grattapaglia D."/>
            <person name="Rokhsar D.S."/>
        </authorList>
    </citation>
    <scope>NUCLEOTIDE SEQUENCE</scope>
    <source>
        <tissue evidence="2">Leaf extractions</tissue>
    </source>
</reference>
<dbReference type="InParanoid" id="A0A059AGX0"/>
<dbReference type="OMA" id="PLGEMEH"/>
<organism evidence="2">
    <name type="scientific">Eucalyptus grandis</name>
    <name type="common">Flooded gum</name>
    <dbReference type="NCBI Taxonomy" id="71139"/>
    <lineage>
        <taxon>Eukaryota</taxon>
        <taxon>Viridiplantae</taxon>
        <taxon>Streptophyta</taxon>
        <taxon>Embryophyta</taxon>
        <taxon>Tracheophyta</taxon>
        <taxon>Spermatophyta</taxon>
        <taxon>Magnoliopsida</taxon>
        <taxon>eudicotyledons</taxon>
        <taxon>Gunneridae</taxon>
        <taxon>Pentapetalae</taxon>
        <taxon>rosids</taxon>
        <taxon>malvids</taxon>
        <taxon>Myrtales</taxon>
        <taxon>Myrtaceae</taxon>
        <taxon>Myrtoideae</taxon>
        <taxon>Eucalypteae</taxon>
        <taxon>Eucalyptus</taxon>
    </lineage>
</organism>
<dbReference type="FunCoup" id="A0A059AGX0">
    <property type="interactions" value="459"/>
</dbReference>
<dbReference type="eggNOG" id="ENOG502RZJY">
    <property type="taxonomic scope" value="Eukaryota"/>
</dbReference>
<dbReference type="PANTHER" id="PTHR34278">
    <property type="entry name" value="PROTEIN THI031, PUTATIVE-RELATED"/>
    <property type="match status" value="1"/>
</dbReference>
<dbReference type="OrthoDB" id="663108at2759"/>
<dbReference type="STRING" id="71139.A0A059AGX0"/>
<feature type="compositionally biased region" description="Basic and acidic residues" evidence="1">
    <location>
        <begin position="137"/>
        <end position="151"/>
    </location>
</feature>
<name>A0A059AGX0_EUCGR</name>
<dbReference type="Gramene" id="KCW52974">
    <property type="protein sequence ID" value="KCW52974"/>
    <property type="gene ID" value="EUGRSUZ_J02274"/>
</dbReference>